<dbReference type="Gene3D" id="3.30.70.270">
    <property type="match status" value="1"/>
</dbReference>
<proteinExistence type="predicted"/>
<dbReference type="AlphaFoldDB" id="A0A0S3QVL0"/>
<reference evidence="3" key="1">
    <citation type="journal article" date="2018" name="Science">
        <title>A primordial and reversible TCA cycle in a facultatively chemolithoautotrophic thermophile.</title>
        <authorList>
            <person name="Nunoura T."/>
            <person name="Chikaraishi Y."/>
            <person name="Izaki R."/>
            <person name="Suwa T."/>
            <person name="Sato T."/>
            <person name="Harada T."/>
            <person name="Mori K."/>
            <person name="Kato Y."/>
            <person name="Miyazaki M."/>
            <person name="Shimamura S."/>
            <person name="Yanagawa K."/>
            <person name="Shuto A."/>
            <person name="Ohkouchi N."/>
            <person name="Fujita N."/>
            <person name="Takaki Y."/>
            <person name="Atomi H."/>
            <person name="Takai K."/>
        </authorList>
    </citation>
    <scope>NUCLEOTIDE SEQUENCE [LARGE SCALE GENOMIC DNA]</scope>
    <source>
        <strain evidence="3">DSM 17441 / JCM 13301 / NBRC 103674 / ABI70S6</strain>
    </source>
</reference>
<accession>A0A0S3QVL0</accession>
<dbReference type="InterPro" id="IPR029787">
    <property type="entry name" value="Nucleotide_cyclase"/>
</dbReference>
<protein>
    <submittedName>
        <fullName evidence="2">Signal transduction protein</fullName>
    </submittedName>
</protein>
<dbReference type="Proteomes" id="UP000063234">
    <property type="component" value="Chromosome"/>
</dbReference>
<feature type="coiled-coil region" evidence="1">
    <location>
        <begin position="166"/>
        <end position="193"/>
    </location>
</feature>
<dbReference type="EMBL" id="AP013035">
    <property type="protein sequence ID" value="BAT72355.1"/>
    <property type="molecule type" value="Genomic_DNA"/>
</dbReference>
<sequence length="360" mass="41651">MENNEAIKIVEEICPFITKDQRELTESERKGLLFLMVKTIHFMNKANILPKPDVFFRWFLVHCFLFRKGIKNPSYDTLFDTYDLIENKLEKVELLSPICQGKDSSTTDVRFLTFVVKELRALIGKVEDIIKTAKNETADTVKRLLNKPELTKEDIQDFYNVLNKVEKSLDTEIENLIQKLQDIKQKLEEASKVPILQVTECMKFSVFKALVNRLIDRLVNTGHYFTFILIRVNEWPKWKDLPKEVKIEFLNRVCTALKAELRGVDYATCIEEEGLFAVALRDVGLKIAYKVAQRLLDSLNEVAVLHKDEIYKSSFAFALVEGKPTYTFDTLLEQAKKVLAICDKQDNSIKTEVDLIGKKL</sequence>
<evidence type="ECO:0000313" key="2">
    <source>
        <dbReference type="EMBL" id="BAT72355.1"/>
    </source>
</evidence>
<dbReference type="RefSeq" id="WP_068550455.1">
    <property type="nucleotide sequence ID" value="NZ_AP013035.1"/>
</dbReference>
<dbReference type="STRING" id="1298851.TST_1569"/>
<organism evidence="2 3">
    <name type="scientific">Thermosulfidibacter takaii (strain DSM 17441 / JCM 13301 / NBRC 103674 / ABI70S6)</name>
    <dbReference type="NCBI Taxonomy" id="1298851"/>
    <lineage>
        <taxon>Bacteria</taxon>
        <taxon>Pseudomonadati</taxon>
        <taxon>Thermosulfidibacterota</taxon>
        <taxon>Thermosulfidibacteria</taxon>
        <taxon>Thermosulfidibacterales</taxon>
        <taxon>Thermosulfidibacteraceae</taxon>
    </lineage>
</organism>
<evidence type="ECO:0000313" key="3">
    <source>
        <dbReference type="Proteomes" id="UP000063234"/>
    </source>
</evidence>
<keyword evidence="3" id="KW-1185">Reference proteome</keyword>
<dbReference type="InterPro" id="IPR043128">
    <property type="entry name" value="Rev_trsase/Diguanyl_cyclase"/>
</dbReference>
<dbReference type="KEGG" id="ttk:TST_1569"/>
<keyword evidence="1" id="KW-0175">Coiled coil</keyword>
<evidence type="ECO:0000256" key="1">
    <source>
        <dbReference type="SAM" id="Coils"/>
    </source>
</evidence>
<name>A0A0S3QVL0_THET7</name>
<gene>
    <name evidence="2" type="ORF">TST_1569</name>
</gene>
<dbReference type="SUPFAM" id="SSF55073">
    <property type="entry name" value="Nucleotide cyclase"/>
    <property type="match status" value="1"/>
</dbReference>